<keyword evidence="3" id="KW-1185">Reference proteome</keyword>
<accession>R4YPH1</accession>
<keyword evidence="1" id="KW-0812">Transmembrane</keyword>
<proteinExistence type="predicted"/>
<dbReference type="KEGG" id="oai:OLEAN_C09570"/>
<organism evidence="2 3">
    <name type="scientific">Oleispira antarctica RB-8</name>
    <dbReference type="NCBI Taxonomy" id="698738"/>
    <lineage>
        <taxon>Bacteria</taxon>
        <taxon>Pseudomonadati</taxon>
        <taxon>Pseudomonadota</taxon>
        <taxon>Gammaproteobacteria</taxon>
        <taxon>Oceanospirillales</taxon>
        <taxon>Oceanospirillaceae</taxon>
        <taxon>Oleispira</taxon>
    </lineage>
</organism>
<keyword evidence="1" id="KW-1133">Transmembrane helix</keyword>
<dbReference type="EMBL" id="FO203512">
    <property type="protein sequence ID" value="CCK75133.1"/>
    <property type="molecule type" value="Genomic_DNA"/>
</dbReference>
<evidence type="ECO:0000313" key="2">
    <source>
        <dbReference type="EMBL" id="CCK75133.1"/>
    </source>
</evidence>
<sequence>MAEKIIRKVRKLITFFSPVSTPTLLASISFLNIKYFNANPKLIQMSNINITTNQAIQVFIGFLHEN</sequence>
<feature type="transmembrane region" description="Helical" evidence="1">
    <location>
        <begin position="12"/>
        <end position="33"/>
    </location>
</feature>
<name>R4YPH1_OLEAN</name>
<reference evidence="2 3" key="1">
    <citation type="journal article" date="2013" name="Nat. Commun.">
        <title>Genome sequence and functional genomic analysis of the oil-degrading bacterium Oleispira antarctica.</title>
        <authorList>
            <person name="Kube M."/>
            <person name="Chernikova T.N."/>
            <person name="Al-Ramahi Y."/>
            <person name="Beloqui A."/>
            <person name="Lopez-Cortez N."/>
            <person name="Guazzaroni M.E."/>
            <person name="Heipieper H.J."/>
            <person name="Klages S."/>
            <person name="Kotsyurbenko O.R."/>
            <person name="Langer I."/>
            <person name="Nechitaylo T.Y."/>
            <person name="Lunsdorf H."/>
            <person name="Fernandez M."/>
            <person name="Juarez S."/>
            <person name="Ciordia S."/>
            <person name="Singer A."/>
            <person name="Kagan O."/>
            <person name="Egorova O."/>
            <person name="Petit P.A."/>
            <person name="Stogios P."/>
            <person name="Kim Y."/>
            <person name="Tchigvintsev A."/>
            <person name="Flick R."/>
            <person name="Denaro R."/>
            <person name="Genovese M."/>
            <person name="Albar J.P."/>
            <person name="Reva O.N."/>
            <person name="Martinez-Gomariz M."/>
            <person name="Tran H."/>
            <person name="Ferrer M."/>
            <person name="Savchenko A."/>
            <person name="Yakunin A.F."/>
            <person name="Yakimov M.M."/>
            <person name="Golyshina O.V."/>
            <person name="Reinhardt R."/>
            <person name="Golyshin P.N."/>
        </authorList>
    </citation>
    <scope>NUCLEOTIDE SEQUENCE [LARGE SCALE GENOMIC DNA]</scope>
</reference>
<dbReference type="Proteomes" id="UP000032749">
    <property type="component" value="Chromosome"/>
</dbReference>
<evidence type="ECO:0000313" key="3">
    <source>
        <dbReference type="Proteomes" id="UP000032749"/>
    </source>
</evidence>
<dbReference type="AlphaFoldDB" id="R4YPH1"/>
<gene>
    <name evidence="2" type="ORF">OLEAN_C09570</name>
</gene>
<protein>
    <submittedName>
        <fullName evidence="2">Uncharacterized protein</fullName>
    </submittedName>
</protein>
<dbReference type="HOGENOM" id="CLU_2826901_0_0_6"/>
<evidence type="ECO:0000256" key="1">
    <source>
        <dbReference type="SAM" id="Phobius"/>
    </source>
</evidence>
<dbReference type="STRING" id="698738.OLEAN_C09570"/>
<keyword evidence="1" id="KW-0472">Membrane</keyword>